<dbReference type="Pfam" id="PF10117">
    <property type="entry name" value="McrBC"/>
    <property type="match status" value="1"/>
</dbReference>
<keyword evidence="2" id="KW-1185">Reference proteome</keyword>
<sequence length="588" mass="67514">MSTVDEVYEYGQDTFNIPERGEIRIEGCPSSIMDQLRRASFTQESPGVFTKSQEALDSDQEYEVVTVTVDGDDNEILHVEATDIVGVVSLTPSSKVQVDPKIDWEHIFDMLLAVYDQNRSIEYHGIPLQDFLSDDIHLDDVFVVLAINYLDGLERIQRNGYIRDLVIRRVNSLDGRGDIDVEQTLLNHARGTIEPHWIRNETEYNNAANSLLHYAGKTLLRLFRQKSSENDHPAYDRIFSEVHREVERLESMGVDSGLDRMDEYREISLHDLPKQRRYYQKAFDVSKAVMSSSLGQQLRDGPRELVVDYVLNMESLFEQYSQVVIERELNYIKSYDHLGDLDDVTPVRSPSVKPFEGEGQIYHEPDHALQEGDETIAVLDSKYYAEGHDPVKESPSRSRLFSYAYLLHTERLAFLCPLLEPRRRRVAQTGAELQIVSPAGEFALDSYDEVIHDYLHGVLVENSPELEAFRAVAESDNHLCLDGVDESDLARATDMSGPFAFKDARDFSLQVIKAAADEYSWEVRNRYDLEQDGGWTREQIETRCERRYEHTTTCVPVFRRDGGQEWIDLYFIENGTGEVEMEGPLKLL</sequence>
<dbReference type="OrthoDB" id="255436at2157"/>
<evidence type="ECO:0000313" key="1">
    <source>
        <dbReference type="EMBL" id="SEH53694.1"/>
    </source>
</evidence>
<dbReference type="Proteomes" id="UP000199215">
    <property type="component" value="Unassembled WGS sequence"/>
</dbReference>
<dbReference type="InterPro" id="IPR019292">
    <property type="entry name" value="McrC"/>
</dbReference>
<organism evidence="1 2">
    <name type="scientific">Halopenitus malekzadehii</name>
    <dbReference type="NCBI Taxonomy" id="1267564"/>
    <lineage>
        <taxon>Archaea</taxon>
        <taxon>Methanobacteriati</taxon>
        <taxon>Methanobacteriota</taxon>
        <taxon>Stenosarchaea group</taxon>
        <taxon>Halobacteria</taxon>
        <taxon>Halobacteriales</taxon>
        <taxon>Haloferacaceae</taxon>
        <taxon>Halopenitus</taxon>
    </lineage>
</organism>
<reference evidence="1 2" key="1">
    <citation type="submission" date="2016-10" db="EMBL/GenBank/DDBJ databases">
        <authorList>
            <person name="de Groot N.N."/>
        </authorList>
    </citation>
    <scope>NUCLEOTIDE SEQUENCE [LARGE SCALE GENOMIC DNA]</scope>
    <source>
        <strain evidence="1 2">IBRC-M10418</strain>
    </source>
</reference>
<name>A0A1H6IZI8_9EURY</name>
<evidence type="ECO:0000313" key="2">
    <source>
        <dbReference type="Proteomes" id="UP000199215"/>
    </source>
</evidence>
<proteinExistence type="predicted"/>
<dbReference type="STRING" id="1267564.SAMN05192561_10586"/>
<dbReference type="EMBL" id="FNWU01000005">
    <property type="protein sequence ID" value="SEH53694.1"/>
    <property type="molecule type" value="Genomic_DNA"/>
</dbReference>
<accession>A0A1H6IZI8</accession>
<dbReference type="AlphaFoldDB" id="A0A1H6IZI8"/>
<gene>
    <name evidence="1" type="ORF">SAMN05192561_10586</name>
</gene>
<protein>
    <submittedName>
        <fullName evidence="1">McrBC 5-methylcytosine restriction system component</fullName>
    </submittedName>
</protein>
<dbReference type="RefSeq" id="WP_092817103.1">
    <property type="nucleotide sequence ID" value="NZ_FNWU01000005.1"/>
</dbReference>